<keyword evidence="3" id="KW-0325">Glycoprotein</keyword>
<dbReference type="InterPro" id="IPR052063">
    <property type="entry name" value="Polysaccharide_Lyase_1"/>
</dbReference>
<dbReference type="AlphaFoldDB" id="R6CE00"/>
<gene>
    <name evidence="5" type="ORF">BN509_01142</name>
</gene>
<dbReference type="InterPro" id="IPR011050">
    <property type="entry name" value="Pectin_lyase_fold/virulence"/>
</dbReference>
<keyword evidence="1" id="KW-0479">Metal-binding</keyword>
<evidence type="ECO:0000256" key="4">
    <source>
        <dbReference type="SAM" id="SignalP"/>
    </source>
</evidence>
<evidence type="ECO:0000313" key="5">
    <source>
        <dbReference type="EMBL" id="CDA73860.1"/>
    </source>
</evidence>
<evidence type="ECO:0000313" key="6">
    <source>
        <dbReference type="Proteomes" id="UP000018362"/>
    </source>
</evidence>
<reference evidence="5" key="1">
    <citation type="submission" date="2012-11" db="EMBL/GenBank/DDBJ databases">
        <title>Dependencies among metagenomic species, viruses, plasmids and units of genetic variation.</title>
        <authorList>
            <person name="Nielsen H.B."/>
            <person name="Almeida M."/>
            <person name="Juncker A.S."/>
            <person name="Rasmussen S."/>
            <person name="Li J."/>
            <person name="Sunagawa S."/>
            <person name="Plichta D."/>
            <person name="Gautier L."/>
            <person name="Le Chatelier E."/>
            <person name="Peletier E."/>
            <person name="Bonde I."/>
            <person name="Nielsen T."/>
            <person name="Manichanh C."/>
            <person name="Arumugam M."/>
            <person name="Batto J."/>
            <person name="Santos M.B.Q.D."/>
            <person name="Blom N."/>
            <person name="Borruel N."/>
            <person name="Burgdorf K.S."/>
            <person name="Boumezbeur F."/>
            <person name="Casellas F."/>
            <person name="Dore J."/>
            <person name="Guarner F."/>
            <person name="Hansen T."/>
            <person name="Hildebrand F."/>
            <person name="Kaas R.S."/>
            <person name="Kennedy S."/>
            <person name="Kristiansen K."/>
            <person name="Kultima J.R."/>
            <person name="Leonard P."/>
            <person name="Levenez F."/>
            <person name="Lund O."/>
            <person name="Moumen B."/>
            <person name="Le Paslier D."/>
            <person name="Pons N."/>
            <person name="Pedersen O."/>
            <person name="Prifti E."/>
            <person name="Qin J."/>
            <person name="Raes J."/>
            <person name="Tap J."/>
            <person name="Tims S."/>
            <person name="Ussery D.W."/>
            <person name="Yamada T."/>
            <person name="MetaHit consortium"/>
            <person name="Renault P."/>
            <person name="Sicheritz-Ponten T."/>
            <person name="Bork P."/>
            <person name="Wang J."/>
            <person name="Brunak S."/>
            <person name="Ehrlich S.D."/>
        </authorList>
    </citation>
    <scope>NUCLEOTIDE SEQUENCE [LARGE SCALE GENOMIC DNA]</scope>
</reference>
<organism evidence="5 6">
    <name type="scientific">Phocaeicola coprocola CAG:162</name>
    <dbReference type="NCBI Taxonomy" id="1263040"/>
    <lineage>
        <taxon>Bacteria</taxon>
        <taxon>Pseudomonadati</taxon>
        <taxon>Bacteroidota</taxon>
        <taxon>Bacteroidia</taxon>
        <taxon>Bacteroidales</taxon>
        <taxon>Bacteroidaceae</taxon>
        <taxon>Phocaeicola</taxon>
    </lineage>
</organism>
<dbReference type="GO" id="GO:0046872">
    <property type="term" value="F:metal ion binding"/>
    <property type="evidence" value="ECO:0007669"/>
    <property type="project" value="UniProtKB-KW"/>
</dbReference>
<dbReference type="PANTHER" id="PTHR42970:SF1">
    <property type="entry name" value="PECTATE LYASE C-RELATED"/>
    <property type="match status" value="1"/>
</dbReference>
<dbReference type="InterPro" id="IPR018082">
    <property type="entry name" value="AmbAllergen"/>
</dbReference>
<dbReference type="GO" id="GO:0016829">
    <property type="term" value="F:lyase activity"/>
    <property type="evidence" value="ECO:0007669"/>
    <property type="project" value="UniProtKB-KW"/>
</dbReference>
<keyword evidence="2 4" id="KW-0732">Signal</keyword>
<proteinExistence type="predicted"/>
<name>R6CE00_9BACT</name>
<sequence>MKHPLFLLILLLFFPTGTMIAADGGTALPAFPGAEGFGRYTVGGRGGKVYHVTTLEDGEQEGTLRYAVNKKGARTVVFDVSGNIFLNRPLQIVNDSLTIAGQTAPGRGVCIARYPVTIKADDVIIRYVRFRVGNENKGEPDGLGATDHRNIIVDHCSISWSVDETCSVYGNENTTVQWCIISESLNNGGHAKGAHGYGGIVGGDHASFHHNLMAHHVSRVPRMGPRPGTQTREYVDIRNNVYYNWAGNGCYGGEGMKVNIVNNYYKPGPATPHNKVRYRIASVGVRSKKYCYNKKGEPNIWHPMLHVWGKFYVDGNVVEGFPEVSADNWTKGIYEQLDTASADGYFSSVTRDTIRLKAPLEAGIVTTHTAAEAFEKVLASAGCSKWRDEIDERIVRETRTGTATYMGSIDKKAASSPGIIDLPEDVMPEGASSPWVDLSDGNTDLQALLDTDGDGMPDVWERKHGLDSENPADGSAVTLSREGYTNLEVYLNEGL</sequence>
<accession>R6CE00</accession>
<dbReference type="SUPFAM" id="SSF51126">
    <property type="entry name" value="Pectin lyase-like"/>
    <property type="match status" value="1"/>
</dbReference>
<keyword evidence="5" id="KW-0456">Lyase</keyword>
<protein>
    <submittedName>
        <fullName evidence="5">Pectate lyase</fullName>
    </submittedName>
</protein>
<evidence type="ECO:0000256" key="1">
    <source>
        <dbReference type="ARBA" id="ARBA00022723"/>
    </source>
</evidence>
<evidence type="ECO:0000256" key="3">
    <source>
        <dbReference type="ARBA" id="ARBA00023180"/>
    </source>
</evidence>
<dbReference type="Gene3D" id="2.160.20.10">
    <property type="entry name" value="Single-stranded right-handed beta-helix, Pectin lyase-like"/>
    <property type="match status" value="1"/>
</dbReference>
<dbReference type="PRINTS" id="PR00807">
    <property type="entry name" value="AMBALLERGEN"/>
</dbReference>
<feature type="chain" id="PRO_5004402122" evidence="4">
    <location>
        <begin position="22"/>
        <end position="495"/>
    </location>
</feature>
<comment type="caution">
    <text evidence="5">The sequence shown here is derived from an EMBL/GenBank/DDBJ whole genome shotgun (WGS) entry which is preliminary data.</text>
</comment>
<evidence type="ECO:0000256" key="2">
    <source>
        <dbReference type="ARBA" id="ARBA00022729"/>
    </source>
</evidence>
<dbReference type="EMBL" id="CBCJ010000264">
    <property type="protein sequence ID" value="CDA73860.1"/>
    <property type="molecule type" value="Genomic_DNA"/>
</dbReference>
<dbReference type="Proteomes" id="UP000018362">
    <property type="component" value="Unassembled WGS sequence"/>
</dbReference>
<dbReference type="RefSeq" id="WP_022125538.1">
    <property type="nucleotide sequence ID" value="NZ_FR880937.1"/>
</dbReference>
<dbReference type="PANTHER" id="PTHR42970">
    <property type="entry name" value="PECTATE LYASE C-RELATED"/>
    <property type="match status" value="1"/>
</dbReference>
<feature type="signal peptide" evidence="4">
    <location>
        <begin position="1"/>
        <end position="21"/>
    </location>
</feature>
<dbReference type="InterPro" id="IPR012334">
    <property type="entry name" value="Pectin_lyas_fold"/>
</dbReference>